<dbReference type="InterPro" id="IPR002654">
    <property type="entry name" value="Glyco_trans_25"/>
</dbReference>
<keyword evidence="3" id="KW-1185">Reference proteome</keyword>
<dbReference type="CDD" id="cd06532">
    <property type="entry name" value="Glyco_transf_25"/>
    <property type="match status" value="1"/>
</dbReference>
<dbReference type="EMBL" id="JAATNW010000004">
    <property type="protein sequence ID" value="NMH59803.1"/>
    <property type="molecule type" value="Genomic_DNA"/>
</dbReference>
<sequence>MEDNFVTPMVPCFVINLDRSQQRMVNMTSQFSTQSIDFERISAVDGASISEDVIARYYSLSSPLKYHKQLNKGEICCYLSHRKVWQKMVDEQIPQAIILEDDVDIVGDLSAVADTLPSMVDDWDYIKLAEHTRRRGVVHSESVNPFTRVIYDKIPARTCAQAVSLSGARKLLAASEKIYRPIDIDLQYWWEKDLNIFGLQPYPVKPKDDAPSEIDKVKQRHKTQKNTWLKVRQQAAFLINNAKHVKARLATLNKK</sequence>
<evidence type="ECO:0000313" key="3">
    <source>
        <dbReference type="Proteomes" id="UP000709336"/>
    </source>
</evidence>
<evidence type="ECO:0000313" key="2">
    <source>
        <dbReference type="EMBL" id="NMH59803.1"/>
    </source>
</evidence>
<organism evidence="2 3">
    <name type="scientific">Alteromonas ponticola</name>
    <dbReference type="NCBI Taxonomy" id="2720613"/>
    <lineage>
        <taxon>Bacteria</taxon>
        <taxon>Pseudomonadati</taxon>
        <taxon>Pseudomonadota</taxon>
        <taxon>Gammaproteobacteria</taxon>
        <taxon>Alteromonadales</taxon>
        <taxon>Alteromonadaceae</taxon>
        <taxon>Alteromonas/Salinimonas group</taxon>
        <taxon>Alteromonas</taxon>
    </lineage>
</organism>
<name>A0ABX1R3G7_9ALTE</name>
<feature type="domain" description="Glycosyl transferase family 25" evidence="1">
    <location>
        <begin position="9"/>
        <end position="183"/>
    </location>
</feature>
<reference evidence="2 3" key="1">
    <citation type="submission" date="2020-03" db="EMBL/GenBank/DDBJ databases">
        <title>Alteromonas ponticola sp. nov., isolated from seawater.</title>
        <authorList>
            <person name="Yoon J.-H."/>
            <person name="Kim Y.-O."/>
        </authorList>
    </citation>
    <scope>NUCLEOTIDE SEQUENCE [LARGE SCALE GENOMIC DNA]</scope>
    <source>
        <strain evidence="2 3">MYP5</strain>
    </source>
</reference>
<proteinExistence type="predicted"/>
<comment type="caution">
    <text evidence="2">The sequence shown here is derived from an EMBL/GenBank/DDBJ whole genome shotgun (WGS) entry which is preliminary data.</text>
</comment>
<dbReference type="Proteomes" id="UP000709336">
    <property type="component" value="Unassembled WGS sequence"/>
</dbReference>
<dbReference type="Pfam" id="PF01755">
    <property type="entry name" value="Glyco_transf_25"/>
    <property type="match status" value="1"/>
</dbReference>
<evidence type="ECO:0000259" key="1">
    <source>
        <dbReference type="Pfam" id="PF01755"/>
    </source>
</evidence>
<protein>
    <submittedName>
        <fullName evidence="2">Glycosyltransferase family 25 protein</fullName>
    </submittedName>
</protein>
<accession>A0ABX1R3G7</accession>
<gene>
    <name evidence="2" type="ORF">HCJ96_07235</name>
</gene>